<dbReference type="SUPFAM" id="SSF49313">
    <property type="entry name" value="Cadherin-like"/>
    <property type="match status" value="1"/>
</dbReference>
<evidence type="ECO:0008006" key="4">
    <source>
        <dbReference type="Google" id="ProtNLM"/>
    </source>
</evidence>
<dbReference type="RefSeq" id="WP_163952404.1">
    <property type="nucleotide sequence ID" value="NZ_JAAFZH010000010.1"/>
</dbReference>
<sequence length="751" mass="85592">MKARLFNWIGGLFLFLLATPSLLARSVPADTLPAGTKISLQIQLPGETQTTRITYTVPAPADVVTPIPEIPKPDNSVFYVVRSIETQTAVVNQPYTFSVPESTYNTSPSSVDVSDLPPGLRWNSQTRTISGTPTQTDIRTITVSASKDGKLVQTKFILDVVDRSTGAPVKPQPDRDDNTVPPPAPTAYAERKTVPFVFSSKPNVINRMQAQTIPDYQDGWRMKTSDIVVGGNDGKVETPDELRKRGHSDFNALWFYGDEGMPSWGLPKSTDRLFYEYTGNFWGPWHQTAYLSVIDDFDKIVNTTLSRMPAWNTSTQNGLIDGVPTVKLGHFNIEYNWFLQSDWDKLSQDQRNVQYWNYALNRRESLQDTYNRGGIDAIQQAQHQKWRNIIAISVMYLDRNNPGMKHFYGDMHGLTVFKSLTGWNHPLSPTDFLTADVNNAGLYPEANETANHGLITLWNGQVYNVSGNLNLINGHRHTYHYEWEFFMKRKDYEEYFSITKDSPADKKDIRQWYDKFYPNLARPYELVYHILSNWSIEQRKGWAHMPLEFQTEPIFEQFIRDKDNYQVLNGSWVPWTLNAQNQRPTKVPVHPEISEYITIYSRMHYDGKFMWGLGCCSRINPAEGQGDNVNPNVHQVAREAEQLALTELGQYNNTVFLADKRQHIGDIPIYNPNTKQYVTGNPDQLLKAAGGPVPLVTAVDSPSSGWELYAVYFPHAERNQESTVRWKSPIDGAELSGNAHGWSVRLYARKR</sequence>
<name>A0A6L9L9A6_9BACT</name>
<keyword evidence="3" id="KW-1185">Reference proteome</keyword>
<evidence type="ECO:0000256" key="1">
    <source>
        <dbReference type="SAM" id="MobiDB-lite"/>
    </source>
</evidence>
<evidence type="ECO:0000313" key="3">
    <source>
        <dbReference type="Proteomes" id="UP000474175"/>
    </source>
</evidence>
<dbReference type="InterPro" id="IPR015919">
    <property type="entry name" value="Cadherin-like_sf"/>
</dbReference>
<dbReference type="Proteomes" id="UP000474175">
    <property type="component" value="Unassembled WGS sequence"/>
</dbReference>
<dbReference type="EMBL" id="JAAFZH010000010">
    <property type="protein sequence ID" value="NDU97195.1"/>
    <property type="molecule type" value="Genomic_DNA"/>
</dbReference>
<dbReference type="GO" id="GO:0005509">
    <property type="term" value="F:calcium ion binding"/>
    <property type="evidence" value="ECO:0007669"/>
    <property type="project" value="InterPro"/>
</dbReference>
<dbReference type="Gene3D" id="2.60.40.10">
    <property type="entry name" value="Immunoglobulins"/>
    <property type="match status" value="1"/>
</dbReference>
<evidence type="ECO:0000313" key="2">
    <source>
        <dbReference type="EMBL" id="NDU97195.1"/>
    </source>
</evidence>
<dbReference type="Pfam" id="PF05345">
    <property type="entry name" value="He_PIG"/>
    <property type="match status" value="1"/>
</dbReference>
<feature type="region of interest" description="Disordered" evidence="1">
    <location>
        <begin position="165"/>
        <end position="187"/>
    </location>
</feature>
<reference evidence="2 3" key="1">
    <citation type="submission" date="2020-02" db="EMBL/GenBank/DDBJ databases">
        <title>Draft genome sequence of two Spirosoma agri KCTC 52727 and Spirosoma terrae KCTC 52035.</title>
        <authorList>
            <person name="Rojas J."/>
            <person name="Ambika Manirajan B."/>
            <person name="Suarez C."/>
            <person name="Ratering S."/>
            <person name="Schnell S."/>
        </authorList>
    </citation>
    <scope>NUCLEOTIDE SEQUENCE [LARGE SCALE GENOMIC DNA]</scope>
    <source>
        <strain evidence="2 3">KCTC 52035</strain>
    </source>
</reference>
<gene>
    <name evidence="2" type="ORF">GK108_20090</name>
</gene>
<dbReference type="GO" id="GO:0016020">
    <property type="term" value="C:membrane"/>
    <property type="evidence" value="ECO:0007669"/>
    <property type="project" value="InterPro"/>
</dbReference>
<proteinExistence type="predicted"/>
<dbReference type="AlphaFoldDB" id="A0A6L9L9A6"/>
<dbReference type="InterPro" id="IPR013783">
    <property type="entry name" value="Ig-like_fold"/>
</dbReference>
<protein>
    <recommendedName>
        <fullName evidence="4">Dystroglycan-type cadherin-like domain-containing protein</fullName>
    </recommendedName>
</protein>
<comment type="caution">
    <text evidence="2">The sequence shown here is derived from an EMBL/GenBank/DDBJ whole genome shotgun (WGS) entry which is preliminary data.</text>
</comment>
<organism evidence="2 3">
    <name type="scientific">Spirosoma terrae</name>
    <dbReference type="NCBI Taxonomy" id="1968276"/>
    <lineage>
        <taxon>Bacteria</taxon>
        <taxon>Pseudomonadati</taxon>
        <taxon>Bacteroidota</taxon>
        <taxon>Cytophagia</taxon>
        <taxon>Cytophagales</taxon>
        <taxon>Cytophagaceae</taxon>
        <taxon>Spirosoma</taxon>
    </lineage>
</organism>
<accession>A0A6L9L9A6</accession>